<evidence type="ECO:0000256" key="2">
    <source>
        <dbReference type="SAM" id="MobiDB-lite"/>
    </source>
</evidence>
<feature type="compositionally biased region" description="Polar residues" evidence="2">
    <location>
        <begin position="66"/>
        <end position="75"/>
    </location>
</feature>
<reference evidence="3" key="1">
    <citation type="submission" date="2021-03" db="EMBL/GenBank/DDBJ databases">
        <authorList>
            <person name="Bekaert M."/>
        </authorList>
    </citation>
    <scope>NUCLEOTIDE SEQUENCE</scope>
</reference>
<feature type="coiled-coil region" evidence="1">
    <location>
        <begin position="282"/>
        <end position="323"/>
    </location>
</feature>
<name>A0A8S3QQ49_MYTED</name>
<proteinExistence type="predicted"/>
<sequence>MIKTEVSKYQTTFEKNVVNLVENVIGNVYLLSDKINTVDQILTETKTYVQKAKNECKPNNNNNENDSWSKVNPNSKQKDKKPQVLLIGTSNISKIDPEKLSSKYLLKVNRKTCKLALYGELGRFPLYIDIIMSMVKYWIRLYNDKPKDALLSEALAENITMIDNNQQFTKNILTIQSITIELKHLTLITDKGESSSDNEMKYEVVNRYIGNTFKPVQTSERAKECFSMNNGMCYTLYQAIHGLGNQQDITDAADAKSKVLDHNALREQVNFRYSIQYNLKRLNDHSNELAVQTSKIRKLELNVENIEKEVQSVKKDVNVKTSKVDDREEIDSFTDQLSRNQKLLEILMHRPYNTFNIFVEALKECNTLLVADLESIVTDKLLIFKNVPTQDDIAGVDKQTVKLIKWYKILVHELDIDKPGILAKLSAKDLISQNDDLVLISENRTPQQKIRTLLGEIIRKMRLQHIMPFLNF</sequence>
<evidence type="ECO:0000313" key="4">
    <source>
        <dbReference type="Proteomes" id="UP000683360"/>
    </source>
</evidence>
<comment type="caution">
    <text evidence="3">The sequence shown here is derived from an EMBL/GenBank/DDBJ whole genome shotgun (WGS) entry which is preliminary data.</text>
</comment>
<dbReference type="AlphaFoldDB" id="A0A8S3QQ49"/>
<dbReference type="EMBL" id="CAJPWZ010000697">
    <property type="protein sequence ID" value="CAG2198756.1"/>
    <property type="molecule type" value="Genomic_DNA"/>
</dbReference>
<feature type="region of interest" description="Disordered" evidence="2">
    <location>
        <begin position="53"/>
        <end position="81"/>
    </location>
</feature>
<keyword evidence="1" id="KW-0175">Coiled coil</keyword>
<protein>
    <submittedName>
        <fullName evidence="3">Uncharacterized protein</fullName>
    </submittedName>
</protein>
<dbReference type="CDD" id="cd01671">
    <property type="entry name" value="CARD"/>
    <property type="match status" value="1"/>
</dbReference>
<dbReference type="InterPro" id="IPR011029">
    <property type="entry name" value="DEATH-like_dom_sf"/>
</dbReference>
<organism evidence="3 4">
    <name type="scientific">Mytilus edulis</name>
    <name type="common">Blue mussel</name>
    <dbReference type="NCBI Taxonomy" id="6550"/>
    <lineage>
        <taxon>Eukaryota</taxon>
        <taxon>Metazoa</taxon>
        <taxon>Spiralia</taxon>
        <taxon>Lophotrochozoa</taxon>
        <taxon>Mollusca</taxon>
        <taxon>Bivalvia</taxon>
        <taxon>Autobranchia</taxon>
        <taxon>Pteriomorphia</taxon>
        <taxon>Mytilida</taxon>
        <taxon>Mytiloidea</taxon>
        <taxon>Mytilidae</taxon>
        <taxon>Mytilinae</taxon>
        <taxon>Mytilus</taxon>
    </lineage>
</organism>
<keyword evidence="4" id="KW-1185">Reference proteome</keyword>
<dbReference type="Gene3D" id="1.10.533.10">
    <property type="entry name" value="Death Domain, Fas"/>
    <property type="match status" value="1"/>
</dbReference>
<dbReference type="Proteomes" id="UP000683360">
    <property type="component" value="Unassembled WGS sequence"/>
</dbReference>
<accession>A0A8S3QQ49</accession>
<dbReference type="SUPFAM" id="SSF47986">
    <property type="entry name" value="DEATH domain"/>
    <property type="match status" value="1"/>
</dbReference>
<gene>
    <name evidence="3" type="ORF">MEDL_13495</name>
</gene>
<evidence type="ECO:0000313" key="3">
    <source>
        <dbReference type="EMBL" id="CAG2198756.1"/>
    </source>
</evidence>
<evidence type="ECO:0000256" key="1">
    <source>
        <dbReference type="SAM" id="Coils"/>
    </source>
</evidence>